<dbReference type="PANTHER" id="PTHR11071">
    <property type="entry name" value="PEPTIDYL-PROLYL CIS-TRANS ISOMERASE"/>
    <property type="match status" value="1"/>
</dbReference>
<dbReference type="RefSeq" id="XP_009066227.1">
    <property type="nucleotide sequence ID" value="XM_009067979.1"/>
</dbReference>
<dbReference type="OMA" id="CSIINSG"/>
<feature type="domain" description="PPIase cyclophilin-type" evidence="6">
    <location>
        <begin position="28"/>
        <end position="186"/>
    </location>
</feature>
<accession>V3ZKW7</accession>
<gene>
    <name evidence="7" type="ORF">LOTGIDRAFT_197622</name>
</gene>
<protein>
    <recommendedName>
        <fullName evidence="5">Peptidyl-prolyl cis-trans isomerase</fullName>
        <shortName evidence="5">PPIase</shortName>
        <ecNumber evidence="5">5.2.1.8</ecNumber>
    </recommendedName>
</protein>
<evidence type="ECO:0000256" key="2">
    <source>
        <dbReference type="ARBA" id="ARBA00022729"/>
    </source>
</evidence>
<dbReference type="InterPro" id="IPR020892">
    <property type="entry name" value="Cyclophilin-type_PPIase_CS"/>
</dbReference>
<evidence type="ECO:0000259" key="6">
    <source>
        <dbReference type="PROSITE" id="PS50072"/>
    </source>
</evidence>
<evidence type="ECO:0000256" key="3">
    <source>
        <dbReference type="ARBA" id="ARBA00023110"/>
    </source>
</evidence>
<comment type="catalytic activity">
    <reaction evidence="1 5">
        <text>[protein]-peptidylproline (omega=180) = [protein]-peptidylproline (omega=0)</text>
        <dbReference type="Rhea" id="RHEA:16237"/>
        <dbReference type="Rhea" id="RHEA-COMP:10747"/>
        <dbReference type="Rhea" id="RHEA-COMP:10748"/>
        <dbReference type="ChEBI" id="CHEBI:83833"/>
        <dbReference type="ChEBI" id="CHEBI:83834"/>
        <dbReference type="EC" id="5.2.1.8"/>
    </reaction>
</comment>
<dbReference type="GO" id="GO:0005737">
    <property type="term" value="C:cytoplasm"/>
    <property type="evidence" value="ECO:0007669"/>
    <property type="project" value="TreeGrafter"/>
</dbReference>
<comment type="similarity">
    <text evidence="5">Belongs to the cyclophilin-type PPIase family.</text>
</comment>
<dbReference type="KEGG" id="lgi:LOTGIDRAFT_197622"/>
<dbReference type="Gene3D" id="2.40.100.10">
    <property type="entry name" value="Cyclophilin-like"/>
    <property type="match status" value="1"/>
</dbReference>
<dbReference type="CTD" id="20245260"/>
<dbReference type="PROSITE" id="PS50072">
    <property type="entry name" value="CSA_PPIASE_2"/>
    <property type="match status" value="1"/>
</dbReference>
<dbReference type="Pfam" id="PF00160">
    <property type="entry name" value="Pro_isomerase"/>
    <property type="match status" value="1"/>
</dbReference>
<dbReference type="EC" id="5.2.1.8" evidence="5"/>
<dbReference type="OrthoDB" id="193499at2759"/>
<proteinExistence type="inferred from homology"/>
<organism evidence="7 8">
    <name type="scientific">Lottia gigantea</name>
    <name type="common">Giant owl limpet</name>
    <dbReference type="NCBI Taxonomy" id="225164"/>
    <lineage>
        <taxon>Eukaryota</taxon>
        <taxon>Metazoa</taxon>
        <taxon>Spiralia</taxon>
        <taxon>Lophotrochozoa</taxon>
        <taxon>Mollusca</taxon>
        <taxon>Gastropoda</taxon>
        <taxon>Patellogastropoda</taxon>
        <taxon>Lottioidea</taxon>
        <taxon>Lottiidae</taxon>
        <taxon>Lottia</taxon>
    </lineage>
</organism>
<evidence type="ECO:0000256" key="4">
    <source>
        <dbReference type="ARBA" id="ARBA00023235"/>
    </source>
</evidence>
<keyword evidence="2 5" id="KW-0732">Signal</keyword>
<dbReference type="PROSITE" id="PS00170">
    <property type="entry name" value="CSA_PPIASE_1"/>
    <property type="match status" value="1"/>
</dbReference>
<dbReference type="PANTHER" id="PTHR11071:SF561">
    <property type="entry name" value="PEPTIDYL-PROLYL CIS-TRANS ISOMERASE D-RELATED"/>
    <property type="match status" value="1"/>
</dbReference>
<keyword evidence="4 5" id="KW-0413">Isomerase</keyword>
<dbReference type="GO" id="GO:0006457">
    <property type="term" value="P:protein folding"/>
    <property type="evidence" value="ECO:0007669"/>
    <property type="project" value="InterPro"/>
</dbReference>
<dbReference type="AlphaFoldDB" id="V3ZKW7"/>
<evidence type="ECO:0000313" key="8">
    <source>
        <dbReference type="Proteomes" id="UP000030746"/>
    </source>
</evidence>
<dbReference type="GO" id="GO:0016018">
    <property type="term" value="F:cyclosporin A binding"/>
    <property type="evidence" value="ECO:0007669"/>
    <property type="project" value="TreeGrafter"/>
</dbReference>
<dbReference type="HOGENOM" id="CLU_012062_4_2_1"/>
<dbReference type="InterPro" id="IPR029000">
    <property type="entry name" value="Cyclophilin-like_dom_sf"/>
</dbReference>
<dbReference type="STRING" id="225164.V3ZKW7"/>
<sequence>MKSLIQAVYLLGLYAISQAELLVTKQVYFDVSINGKEAGRIVFGLFGDVVPKTVENFYQLATGEPGYGYKNSRFHRVIDDFMIQGGDFTKGDGYGGKSIYGETFEDENFDLNHYGSGWLSMANSGKDTNRSQFFITTTKTGWLDGKDVVFGKVLNGMDVVKKIEKVPTDAVNDRPMVDVLITDCGSIDVSKPFPVDKVGVDAA</sequence>
<dbReference type="InterPro" id="IPR002130">
    <property type="entry name" value="Cyclophilin-type_PPIase_dom"/>
</dbReference>
<feature type="signal peptide" evidence="5">
    <location>
        <begin position="1"/>
        <end position="19"/>
    </location>
</feature>
<dbReference type="InterPro" id="IPR024936">
    <property type="entry name" value="Cyclophilin-type_PPIase"/>
</dbReference>
<dbReference type="EMBL" id="KB203796">
    <property type="protein sequence ID" value="ESO83045.1"/>
    <property type="molecule type" value="Genomic_DNA"/>
</dbReference>
<evidence type="ECO:0000256" key="1">
    <source>
        <dbReference type="ARBA" id="ARBA00000971"/>
    </source>
</evidence>
<keyword evidence="8" id="KW-1185">Reference proteome</keyword>
<dbReference type="SUPFAM" id="SSF50891">
    <property type="entry name" value="Cyclophilin-like"/>
    <property type="match status" value="1"/>
</dbReference>
<dbReference type="GeneID" id="20245260"/>
<dbReference type="PRINTS" id="PR00153">
    <property type="entry name" value="CSAPPISMRASE"/>
</dbReference>
<reference evidence="7 8" key="1">
    <citation type="journal article" date="2013" name="Nature">
        <title>Insights into bilaterian evolution from three spiralian genomes.</title>
        <authorList>
            <person name="Simakov O."/>
            <person name="Marletaz F."/>
            <person name="Cho S.J."/>
            <person name="Edsinger-Gonzales E."/>
            <person name="Havlak P."/>
            <person name="Hellsten U."/>
            <person name="Kuo D.H."/>
            <person name="Larsson T."/>
            <person name="Lv J."/>
            <person name="Arendt D."/>
            <person name="Savage R."/>
            <person name="Osoegawa K."/>
            <person name="de Jong P."/>
            <person name="Grimwood J."/>
            <person name="Chapman J.A."/>
            <person name="Shapiro H."/>
            <person name="Aerts A."/>
            <person name="Otillar R.P."/>
            <person name="Terry A.Y."/>
            <person name="Boore J.L."/>
            <person name="Grigoriev I.V."/>
            <person name="Lindberg D.R."/>
            <person name="Seaver E.C."/>
            <person name="Weisblat D.A."/>
            <person name="Putnam N.H."/>
            <person name="Rokhsar D.S."/>
        </authorList>
    </citation>
    <scope>NUCLEOTIDE SEQUENCE [LARGE SCALE GENOMIC DNA]</scope>
</reference>
<dbReference type="GO" id="GO:0003755">
    <property type="term" value="F:peptidyl-prolyl cis-trans isomerase activity"/>
    <property type="evidence" value="ECO:0007669"/>
    <property type="project" value="UniProtKB-UniRule"/>
</dbReference>
<name>V3ZKW7_LOTGI</name>
<dbReference type="PIRSF" id="PIRSF001467">
    <property type="entry name" value="Peptidylpro_ismrse"/>
    <property type="match status" value="1"/>
</dbReference>
<feature type="chain" id="PRO_5006531037" description="Peptidyl-prolyl cis-trans isomerase" evidence="5">
    <location>
        <begin position="20"/>
        <end position="203"/>
    </location>
</feature>
<dbReference type="FunFam" id="2.40.100.10:FF:000001">
    <property type="entry name" value="Peptidyl-prolyl cis-trans isomerase"/>
    <property type="match status" value="1"/>
</dbReference>
<dbReference type="Proteomes" id="UP000030746">
    <property type="component" value="Unassembled WGS sequence"/>
</dbReference>
<comment type="function">
    <text evidence="5">PPIases accelerate the folding of proteins. It catalyzes the cis-trans isomerization of proline imidic peptide bonds in oligopeptides.</text>
</comment>
<keyword evidence="3 5" id="KW-0697">Rotamase</keyword>
<evidence type="ECO:0000313" key="7">
    <source>
        <dbReference type="EMBL" id="ESO83045.1"/>
    </source>
</evidence>
<evidence type="ECO:0000256" key="5">
    <source>
        <dbReference type="RuleBase" id="RU363019"/>
    </source>
</evidence>